<accession>A0A915KBE8</accession>
<proteinExistence type="predicted"/>
<name>A0A915KBE8_ROMCU</name>
<protein>
    <submittedName>
        <fullName evidence="2">Uncharacterized protein</fullName>
    </submittedName>
</protein>
<reference evidence="2" key="1">
    <citation type="submission" date="2022-11" db="UniProtKB">
        <authorList>
            <consortium name="WormBaseParasite"/>
        </authorList>
    </citation>
    <scope>IDENTIFICATION</scope>
</reference>
<evidence type="ECO:0000313" key="2">
    <source>
        <dbReference type="WBParaSite" id="nRc.2.0.1.t35421-RA"/>
    </source>
</evidence>
<evidence type="ECO:0000313" key="1">
    <source>
        <dbReference type="Proteomes" id="UP000887565"/>
    </source>
</evidence>
<dbReference type="AlphaFoldDB" id="A0A915KBE8"/>
<dbReference type="WBParaSite" id="nRc.2.0.1.t35421-RA">
    <property type="protein sequence ID" value="nRc.2.0.1.t35421-RA"/>
    <property type="gene ID" value="nRc.2.0.1.g35421"/>
</dbReference>
<keyword evidence="1" id="KW-1185">Reference proteome</keyword>
<sequence length="67" mass="7694">VEKLRQLFQFFSLNQTPKIKISVTCTTTEWTEEVQDCYSFTGNGQAIAAVTPYVQSYQAPKRQVVFK</sequence>
<organism evidence="1 2">
    <name type="scientific">Romanomermis culicivorax</name>
    <name type="common">Nematode worm</name>
    <dbReference type="NCBI Taxonomy" id="13658"/>
    <lineage>
        <taxon>Eukaryota</taxon>
        <taxon>Metazoa</taxon>
        <taxon>Ecdysozoa</taxon>
        <taxon>Nematoda</taxon>
        <taxon>Enoplea</taxon>
        <taxon>Dorylaimia</taxon>
        <taxon>Mermithida</taxon>
        <taxon>Mermithoidea</taxon>
        <taxon>Mermithidae</taxon>
        <taxon>Romanomermis</taxon>
    </lineage>
</organism>
<dbReference type="Proteomes" id="UP000887565">
    <property type="component" value="Unplaced"/>
</dbReference>